<dbReference type="InterPro" id="IPR001623">
    <property type="entry name" value="DnaJ_domain"/>
</dbReference>
<dbReference type="SUPFAM" id="SSF49493">
    <property type="entry name" value="HSP40/DnaJ peptide-binding domain"/>
    <property type="match status" value="2"/>
</dbReference>
<dbReference type="PANTHER" id="PTHR24078:SF553">
    <property type="entry name" value="DNAJ HOMOLOG SUBFAMILY B MEMBER 5"/>
    <property type="match status" value="1"/>
</dbReference>
<dbReference type="PROSITE" id="PS00636">
    <property type="entry name" value="DNAJ_1"/>
    <property type="match status" value="1"/>
</dbReference>
<evidence type="ECO:0000256" key="2">
    <source>
        <dbReference type="SAM" id="MobiDB-lite"/>
    </source>
</evidence>
<dbReference type="Pfam" id="PF00226">
    <property type="entry name" value="DnaJ"/>
    <property type="match status" value="1"/>
</dbReference>
<dbReference type="InterPro" id="IPR036869">
    <property type="entry name" value="J_dom_sf"/>
</dbReference>
<feature type="region of interest" description="Disordered" evidence="2">
    <location>
        <begin position="74"/>
        <end position="97"/>
    </location>
</feature>
<dbReference type="CDD" id="cd10747">
    <property type="entry name" value="DnaJ_C"/>
    <property type="match status" value="1"/>
</dbReference>
<dbReference type="PROSITE" id="PS50076">
    <property type="entry name" value="DNAJ_2"/>
    <property type="match status" value="1"/>
</dbReference>
<dbReference type="CDD" id="cd06257">
    <property type="entry name" value="DnaJ"/>
    <property type="match status" value="1"/>
</dbReference>
<name>A0ABP0UE06_9BRYO</name>
<dbReference type="InterPro" id="IPR008971">
    <property type="entry name" value="HSP40/DnaJ_pept-bd"/>
</dbReference>
<gene>
    <name evidence="4" type="ORF">CSSPTR1EN2_LOCUS14708</name>
</gene>
<dbReference type="InterPro" id="IPR002939">
    <property type="entry name" value="DnaJ_C"/>
</dbReference>
<dbReference type="Gene3D" id="1.10.287.110">
    <property type="entry name" value="DnaJ domain"/>
    <property type="match status" value="1"/>
</dbReference>
<dbReference type="SMART" id="SM00271">
    <property type="entry name" value="DnaJ"/>
    <property type="match status" value="1"/>
</dbReference>
<dbReference type="EMBL" id="OZ019895">
    <property type="protein sequence ID" value="CAK9219639.1"/>
    <property type="molecule type" value="Genomic_DNA"/>
</dbReference>
<evidence type="ECO:0000259" key="3">
    <source>
        <dbReference type="PROSITE" id="PS50076"/>
    </source>
</evidence>
<sequence length="344" mass="37535">MGADYYYVLKVGKGASEDDLKKAYRKLAMKWHPDKNPNNKKTAEAKFKEIAEAYEVLSDPQKRVIYDKYGEEGLKGGVPQPSPGGSQSFSNGGSSTSSFAFNPRNAEDIFAEFFGGSSPFAGFGGIGSSSGRHRAFGDGMFGGFGGTETAFHSCRGSHRSSEGPRKAAIVESKLQCTLQELYRGSTRKMRISRNLADASGKTTQVDEVLMIEVKPGWKKGTRITFPEKGNGQPGVVAADLVFVVDERPDNLFKRDGNDLVVTHKVSLLEALTGFTVTIQTLDGRTLSIPCPDILQPGYEKVVPREGMPVAREPGRRGNLCIKFDIKFPTQLTDDQKAGLKKFLM</sequence>
<reference evidence="4" key="1">
    <citation type="submission" date="2024-02" db="EMBL/GenBank/DDBJ databases">
        <authorList>
            <consortium name="ELIXIR-Norway"/>
            <consortium name="Elixir Norway"/>
        </authorList>
    </citation>
    <scope>NUCLEOTIDE SEQUENCE</scope>
</reference>
<feature type="domain" description="J" evidence="3">
    <location>
        <begin position="4"/>
        <end position="70"/>
    </location>
</feature>
<dbReference type="Pfam" id="PF01556">
    <property type="entry name" value="DnaJ_C"/>
    <property type="match status" value="1"/>
</dbReference>
<dbReference type="InterPro" id="IPR018253">
    <property type="entry name" value="DnaJ_domain_CS"/>
</dbReference>
<evidence type="ECO:0000313" key="5">
    <source>
        <dbReference type="Proteomes" id="UP001497512"/>
    </source>
</evidence>
<protein>
    <recommendedName>
        <fullName evidence="3">J domain-containing protein</fullName>
    </recommendedName>
</protein>
<dbReference type="PANTHER" id="PTHR24078">
    <property type="entry name" value="DNAJ HOMOLOG SUBFAMILY C MEMBER"/>
    <property type="match status" value="1"/>
</dbReference>
<feature type="compositionally biased region" description="Low complexity" evidence="2">
    <location>
        <begin position="77"/>
        <end position="97"/>
    </location>
</feature>
<dbReference type="Proteomes" id="UP001497512">
    <property type="component" value="Chromosome 3"/>
</dbReference>
<organism evidence="4 5">
    <name type="scientific">Sphagnum troendelagicum</name>
    <dbReference type="NCBI Taxonomy" id="128251"/>
    <lineage>
        <taxon>Eukaryota</taxon>
        <taxon>Viridiplantae</taxon>
        <taxon>Streptophyta</taxon>
        <taxon>Embryophyta</taxon>
        <taxon>Bryophyta</taxon>
        <taxon>Sphagnophytina</taxon>
        <taxon>Sphagnopsida</taxon>
        <taxon>Sphagnales</taxon>
        <taxon>Sphagnaceae</taxon>
        <taxon>Sphagnum</taxon>
    </lineage>
</organism>
<keyword evidence="5" id="KW-1185">Reference proteome</keyword>
<dbReference type="InterPro" id="IPR051339">
    <property type="entry name" value="DnaJ_subfamily_B"/>
</dbReference>
<dbReference type="PRINTS" id="PR00625">
    <property type="entry name" value="JDOMAIN"/>
</dbReference>
<dbReference type="Gene3D" id="2.60.260.20">
    <property type="entry name" value="Urease metallochaperone UreE, N-terminal domain"/>
    <property type="match status" value="2"/>
</dbReference>
<keyword evidence="1" id="KW-0143">Chaperone</keyword>
<evidence type="ECO:0000256" key="1">
    <source>
        <dbReference type="ARBA" id="ARBA00023186"/>
    </source>
</evidence>
<proteinExistence type="predicted"/>
<evidence type="ECO:0000313" key="4">
    <source>
        <dbReference type="EMBL" id="CAK9219639.1"/>
    </source>
</evidence>
<dbReference type="SUPFAM" id="SSF46565">
    <property type="entry name" value="Chaperone J-domain"/>
    <property type="match status" value="1"/>
</dbReference>
<accession>A0ABP0UE06</accession>